<dbReference type="InterPro" id="IPR002156">
    <property type="entry name" value="RNaseH_domain"/>
</dbReference>
<dbReference type="PANTHER" id="PTHR47074">
    <property type="entry name" value="BNAC02G40300D PROTEIN"/>
    <property type="match status" value="1"/>
</dbReference>
<reference evidence="2 3" key="1">
    <citation type="journal article" date="2020" name="Mol. Plant">
        <title>The Chromosome-Based Rubber Tree Genome Provides New Insights into Spurge Genome Evolution and Rubber Biosynthesis.</title>
        <authorList>
            <person name="Liu J."/>
            <person name="Shi C."/>
            <person name="Shi C.C."/>
            <person name="Li W."/>
            <person name="Zhang Q.J."/>
            <person name="Zhang Y."/>
            <person name="Li K."/>
            <person name="Lu H.F."/>
            <person name="Shi C."/>
            <person name="Zhu S.T."/>
            <person name="Xiao Z.Y."/>
            <person name="Nan H."/>
            <person name="Yue Y."/>
            <person name="Zhu X.G."/>
            <person name="Wu Y."/>
            <person name="Hong X.N."/>
            <person name="Fan G.Y."/>
            <person name="Tong Y."/>
            <person name="Zhang D."/>
            <person name="Mao C.L."/>
            <person name="Liu Y.L."/>
            <person name="Hao S.J."/>
            <person name="Liu W.Q."/>
            <person name="Lv M.Q."/>
            <person name="Zhang H.B."/>
            <person name="Liu Y."/>
            <person name="Hu-Tang G.R."/>
            <person name="Wang J.P."/>
            <person name="Wang J.H."/>
            <person name="Sun Y.H."/>
            <person name="Ni S.B."/>
            <person name="Chen W.B."/>
            <person name="Zhang X.C."/>
            <person name="Jiao Y.N."/>
            <person name="Eichler E.E."/>
            <person name="Li G.H."/>
            <person name="Liu X."/>
            <person name="Gao L.Z."/>
        </authorList>
    </citation>
    <scope>NUCLEOTIDE SEQUENCE [LARGE SCALE GENOMIC DNA]</scope>
    <source>
        <strain evidence="3">cv. GT1</strain>
        <tissue evidence="2">Leaf</tissue>
    </source>
</reference>
<comment type="caution">
    <text evidence="2">The sequence shown here is derived from an EMBL/GenBank/DDBJ whole genome shotgun (WGS) entry which is preliminary data.</text>
</comment>
<dbReference type="CDD" id="cd06222">
    <property type="entry name" value="RNase_H_like"/>
    <property type="match status" value="1"/>
</dbReference>
<dbReference type="SUPFAM" id="SSF53098">
    <property type="entry name" value="Ribonuclease H-like"/>
    <property type="match status" value="1"/>
</dbReference>
<organism evidence="2 3">
    <name type="scientific">Hevea brasiliensis</name>
    <name type="common">Para rubber tree</name>
    <name type="synonym">Siphonia brasiliensis</name>
    <dbReference type="NCBI Taxonomy" id="3981"/>
    <lineage>
        <taxon>Eukaryota</taxon>
        <taxon>Viridiplantae</taxon>
        <taxon>Streptophyta</taxon>
        <taxon>Embryophyta</taxon>
        <taxon>Tracheophyta</taxon>
        <taxon>Spermatophyta</taxon>
        <taxon>Magnoliopsida</taxon>
        <taxon>eudicotyledons</taxon>
        <taxon>Gunneridae</taxon>
        <taxon>Pentapetalae</taxon>
        <taxon>rosids</taxon>
        <taxon>fabids</taxon>
        <taxon>Malpighiales</taxon>
        <taxon>Euphorbiaceae</taxon>
        <taxon>Crotonoideae</taxon>
        <taxon>Micrandreae</taxon>
        <taxon>Hevea</taxon>
    </lineage>
</organism>
<dbReference type="InterPro" id="IPR052929">
    <property type="entry name" value="RNase_H-like_EbsB-rel"/>
</dbReference>
<dbReference type="GO" id="GO:0004523">
    <property type="term" value="F:RNA-DNA hybrid ribonuclease activity"/>
    <property type="evidence" value="ECO:0007669"/>
    <property type="project" value="InterPro"/>
</dbReference>
<dbReference type="InterPro" id="IPR012337">
    <property type="entry name" value="RNaseH-like_sf"/>
</dbReference>
<evidence type="ECO:0000259" key="1">
    <source>
        <dbReference type="Pfam" id="PF13456"/>
    </source>
</evidence>
<gene>
    <name evidence="2" type="ORF">GH714_013873</name>
</gene>
<dbReference type="AlphaFoldDB" id="A0A6A6M785"/>
<feature type="domain" description="RNase H type-1" evidence="1">
    <location>
        <begin position="38"/>
        <end position="157"/>
    </location>
</feature>
<accession>A0A6A6M785</accession>
<name>A0A6A6M785_HEVBR</name>
<dbReference type="EMBL" id="JAAGAX010000007">
    <property type="protein sequence ID" value="KAF2308717.1"/>
    <property type="molecule type" value="Genomic_DNA"/>
</dbReference>
<sequence>MSLALQQYEYLSADGLLSNHLALAGVWQLPPNGIVKINVDASILSSDSVGLGVVCRDSAGLVLACAFKRLHGSWQPYVHEAMTIVYGLQLALDLSFFSVIVESDCKHFIDRLSSFVRLRNGLSMILSDCLHLQVRLQSCSWSFAHRECNKPAHFLVKSDADLENICLDGGYSLFYCPLAEPESFFFFFDVFKYFF</sequence>
<evidence type="ECO:0000313" key="2">
    <source>
        <dbReference type="EMBL" id="KAF2308717.1"/>
    </source>
</evidence>
<dbReference type="Gene3D" id="3.30.420.10">
    <property type="entry name" value="Ribonuclease H-like superfamily/Ribonuclease H"/>
    <property type="match status" value="1"/>
</dbReference>
<evidence type="ECO:0000313" key="3">
    <source>
        <dbReference type="Proteomes" id="UP000467840"/>
    </source>
</evidence>
<dbReference type="Proteomes" id="UP000467840">
    <property type="component" value="Chromosome 17"/>
</dbReference>
<dbReference type="Pfam" id="PF13456">
    <property type="entry name" value="RVT_3"/>
    <property type="match status" value="1"/>
</dbReference>
<protein>
    <recommendedName>
        <fullName evidence="1">RNase H type-1 domain-containing protein</fullName>
    </recommendedName>
</protein>
<dbReference type="InterPro" id="IPR044730">
    <property type="entry name" value="RNase_H-like_dom_plant"/>
</dbReference>
<dbReference type="PANTHER" id="PTHR47074:SF21">
    <property type="entry name" value="RNASE H TYPE-1 DOMAIN-CONTAINING PROTEIN"/>
    <property type="match status" value="1"/>
</dbReference>
<keyword evidence="3" id="KW-1185">Reference proteome</keyword>
<dbReference type="InterPro" id="IPR036397">
    <property type="entry name" value="RNaseH_sf"/>
</dbReference>
<proteinExistence type="predicted"/>
<dbReference type="GO" id="GO:0003676">
    <property type="term" value="F:nucleic acid binding"/>
    <property type="evidence" value="ECO:0007669"/>
    <property type="project" value="InterPro"/>
</dbReference>